<evidence type="ECO:0000256" key="2">
    <source>
        <dbReference type="HAMAP-Rule" id="MF_01805"/>
    </source>
</evidence>
<evidence type="ECO:0000256" key="1">
    <source>
        <dbReference type="ARBA" id="ARBA00044777"/>
    </source>
</evidence>
<keyword evidence="2" id="KW-0963">Cytoplasm</keyword>
<dbReference type="KEGG" id="uli:ETAA1_46460"/>
<sequence length="242" mass="26456">MPYTVALDAFHGPLDLLLYLVRRSEVDVLDIPVAAVADQFLDYLRVMRDLDLEVAGDFLVMAATLMEIKSRALLPADAADPADSDKPDPRAELVKQLIEYRRFKEAAGALEELAGAQCARVPRHESPDAAPAAGPVVKPVELWDLVSAFARLVRETQAAGATVAVDDTPQHVYEAQIRERVAAEGRVRFRDVFTPPHHKARLIGIFLAVLELIRHHGLGLDQPDPAGDIWLVAVAAPLDVAE</sequence>
<protein>
    <recommendedName>
        <fullName evidence="1 2">Segregation and condensation protein A</fullName>
    </recommendedName>
</protein>
<dbReference type="EMBL" id="CP036273">
    <property type="protein sequence ID" value="QDU22663.1"/>
    <property type="molecule type" value="Genomic_DNA"/>
</dbReference>
<proteinExistence type="inferred from homology"/>
<dbReference type="PANTHER" id="PTHR33969:SF2">
    <property type="entry name" value="SEGREGATION AND CONDENSATION PROTEIN A"/>
    <property type="match status" value="1"/>
</dbReference>
<comment type="subunit">
    <text evidence="2">Component of a cohesin-like complex composed of ScpA, ScpB and the Smc homodimer, in which ScpA and ScpB bind to the head domain of Smc. The presence of the three proteins is required for the association of the complex with DNA.</text>
</comment>
<dbReference type="GO" id="GO:0006260">
    <property type="term" value="P:DNA replication"/>
    <property type="evidence" value="ECO:0007669"/>
    <property type="project" value="UniProtKB-UniRule"/>
</dbReference>
<dbReference type="Gene3D" id="6.10.250.2410">
    <property type="match status" value="1"/>
</dbReference>
<dbReference type="GO" id="GO:0005737">
    <property type="term" value="C:cytoplasm"/>
    <property type="evidence" value="ECO:0007669"/>
    <property type="project" value="UniProtKB-SubCell"/>
</dbReference>
<comment type="subcellular location">
    <subcellularLocation>
        <location evidence="2">Cytoplasm</location>
    </subcellularLocation>
    <text evidence="2">Associated with two foci at the outer edges of the nucleoid region in young cells, and at four foci within both cell halves in older cells.</text>
</comment>
<evidence type="ECO:0000313" key="4">
    <source>
        <dbReference type="Proteomes" id="UP000319576"/>
    </source>
</evidence>
<dbReference type="Pfam" id="PF02616">
    <property type="entry name" value="SMC_ScpA"/>
    <property type="match status" value="1"/>
</dbReference>
<accession>A0A517XYW1</accession>
<keyword evidence="2" id="KW-0132">Cell division</keyword>
<dbReference type="GO" id="GO:0007059">
    <property type="term" value="P:chromosome segregation"/>
    <property type="evidence" value="ECO:0007669"/>
    <property type="project" value="UniProtKB-UniRule"/>
</dbReference>
<organism evidence="3 4">
    <name type="scientific">Urbifossiella limnaea</name>
    <dbReference type="NCBI Taxonomy" id="2528023"/>
    <lineage>
        <taxon>Bacteria</taxon>
        <taxon>Pseudomonadati</taxon>
        <taxon>Planctomycetota</taxon>
        <taxon>Planctomycetia</taxon>
        <taxon>Gemmatales</taxon>
        <taxon>Gemmataceae</taxon>
        <taxon>Urbifossiella</taxon>
    </lineage>
</organism>
<dbReference type="Proteomes" id="UP000319576">
    <property type="component" value="Chromosome"/>
</dbReference>
<reference evidence="3 4" key="1">
    <citation type="submission" date="2019-02" db="EMBL/GenBank/DDBJ databases">
        <title>Deep-cultivation of Planctomycetes and their phenomic and genomic characterization uncovers novel biology.</title>
        <authorList>
            <person name="Wiegand S."/>
            <person name="Jogler M."/>
            <person name="Boedeker C."/>
            <person name="Pinto D."/>
            <person name="Vollmers J."/>
            <person name="Rivas-Marin E."/>
            <person name="Kohn T."/>
            <person name="Peeters S.H."/>
            <person name="Heuer A."/>
            <person name="Rast P."/>
            <person name="Oberbeckmann S."/>
            <person name="Bunk B."/>
            <person name="Jeske O."/>
            <person name="Meyerdierks A."/>
            <person name="Storesund J.E."/>
            <person name="Kallscheuer N."/>
            <person name="Luecker S."/>
            <person name="Lage O.M."/>
            <person name="Pohl T."/>
            <person name="Merkel B.J."/>
            <person name="Hornburger P."/>
            <person name="Mueller R.-W."/>
            <person name="Bruemmer F."/>
            <person name="Labrenz M."/>
            <person name="Spormann A.M."/>
            <person name="Op den Camp H."/>
            <person name="Overmann J."/>
            <person name="Amann R."/>
            <person name="Jetten M.S.M."/>
            <person name="Mascher T."/>
            <person name="Medema M.H."/>
            <person name="Devos D.P."/>
            <person name="Kaster A.-K."/>
            <person name="Ovreas L."/>
            <person name="Rohde M."/>
            <person name="Galperin M.Y."/>
            <person name="Jogler C."/>
        </authorList>
    </citation>
    <scope>NUCLEOTIDE SEQUENCE [LARGE SCALE GENOMIC DNA]</scope>
    <source>
        <strain evidence="3 4">ETA_A1</strain>
    </source>
</reference>
<dbReference type="RefSeq" id="WP_202920342.1">
    <property type="nucleotide sequence ID" value="NZ_CP036273.1"/>
</dbReference>
<keyword evidence="4" id="KW-1185">Reference proteome</keyword>
<keyword evidence="2" id="KW-0159">Chromosome partition</keyword>
<dbReference type="AlphaFoldDB" id="A0A517XYW1"/>
<dbReference type="HAMAP" id="MF_01805">
    <property type="entry name" value="ScpA"/>
    <property type="match status" value="1"/>
</dbReference>
<evidence type="ECO:0000313" key="3">
    <source>
        <dbReference type="EMBL" id="QDU22663.1"/>
    </source>
</evidence>
<comment type="similarity">
    <text evidence="2">Belongs to the ScpA family.</text>
</comment>
<dbReference type="InterPro" id="IPR003768">
    <property type="entry name" value="ScpA"/>
</dbReference>
<gene>
    <name evidence="2 3" type="primary">scpA</name>
    <name evidence="3" type="ORF">ETAA1_46460</name>
</gene>
<name>A0A517XYW1_9BACT</name>
<dbReference type="PANTHER" id="PTHR33969">
    <property type="entry name" value="SEGREGATION AND CONDENSATION PROTEIN A"/>
    <property type="match status" value="1"/>
</dbReference>
<keyword evidence="2" id="KW-0131">Cell cycle</keyword>
<comment type="function">
    <text evidence="2">Participates in chromosomal partition during cell division. May act via the formation of a condensin-like complex containing Smc and ScpB that pull DNA away from mid-cell into both cell halves.</text>
</comment>
<dbReference type="GO" id="GO:0051301">
    <property type="term" value="P:cell division"/>
    <property type="evidence" value="ECO:0007669"/>
    <property type="project" value="UniProtKB-KW"/>
</dbReference>